<dbReference type="InterPro" id="IPR025187">
    <property type="entry name" value="DUF4112"/>
</dbReference>
<accession>A0A518BEF7</accession>
<sequence length="159" mass="16690">MAILNPSGRAPRSKAATAGEENSDLVTARLARLRKYARLLDSSVGLPGTRFRVGVDSLVGLIPGVGDAVGMVLSTPILLEAWRLGAPRRVQRRMVANIALESLVGIIPIAGDLFDAWFKANLRNIALLEAELRRSAPATQGRIIDVPSGAGGRGSGSVA</sequence>
<dbReference type="Pfam" id="PF13430">
    <property type="entry name" value="DUF4112"/>
    <property type="match status" value="1"/>
</dbReference>
<reference evidence="2 3" key="1">
    <citation type="submission" date="2019-02" db="EMBL/GenBank/DDBJ databases">
        <title>Deep-cultivation of Planctomycetes and their phenomic and genomic characterization uncovers novel biology.</title>
        <authorList>
            <person name="Wiegand S."/>
            <person name="Jogler M."/>
            <person name="Boedeker C."/>
            <person name="Pinto D."/>
            <person name="Vollmers J."/>
            <person name="Rivas-Marin E."/>
            <person name="Kohn T."/>
            <person name="Peeters S.H."/>
            <person name="Heuer A."/>
            <person name="Rast P."/>
            <person name="Oberbeckmann S."/>
            <person name="Bunk B."/>
            <person name="Jeske O."/>
            <person name="Meyerdierks A."/>
            <person name="Storesund J.E."/>
            <person name="Kallscheuer N."/>
            <person name="Luecker S."/>
            <person name="Lage O.M."/>
            <person name="Pohl T."/>
            <person name="Merkel B.J."/>
            <person name="Hornburger P."/>
            <person name="Mueller R.-W."/>
            <person name="Bruemmer F."/>
            <person name="Labrenz M."/>
            <person name="Spormann A.M."/>
            <person name="Op den Camp H."/>
            <person name="Overmann J."/>
            <person name="Amann R."/>
            <person name="Jetten M.S.M."/>
            <person name="Mascher T."/>
            <person name="Medema M.H."/>
            <person name="Devos D.P."/>
            <person name="Kaster A.-K."/>
            <person name="Ovreas L."/>
            <person name="Rohde M."/>
            <person name="Galperin M.Y."/>
            <person name="Jogler C."/>
        </authorList>
    </citation>
    <scope>NUCLEOTIDE SEQUENCE [LARGE SCALE GENOMIC DNA]</scope>
    <source>
        <strain evidence="2 3">Pla133</strain>
    </source>
</reference>
<evidence type="ECO:0008006" key="4">
    <source>
        <dbReference type="Google" id="ProtNLM"/>
    </source>
</evidence>
<evidence type="ECO:0000256" key="1">
    <source>
        <dbReference type="SAM" id="MobiDB-lite"/>
    </source>
</evidence>
<dbReference type="EMBL" id="CP036287">
    <property type="protein sequence ID" value="QDU65360.1"/>
    <property type="molecule type" value="Genomic_DNA"/>
</dbReference>
<dbReference type="PANTHER" id="PTHR35519:SF2">
    <property type="entry name" value="PH DOMAIN PROTEIN"/>
    <property type="match status" value="1"/>
</dbReference>
<dbReference type="PANTHER" id="PTHR35519">
    <property type="entry name" value="MEMBRANE PROTEINS"/>
    <property type="match status" value="1"/>
</dbReference>
<organism evidence="2 3">
    <name type="scientific">Engelhardtia mirabilis</name>
    <dbReference type="NCBI Taxonomy" id="2528011"/>
    <lineage>
        <taxon>Bacteria</taxon>
        <taxon>Pseudomonadati</taxon>
        <taxon>Planctomycetota</taxon>
        <taxon>Planctomycetia</taxon>
        <taxon>Planctomycetia incertae sedis</taxon>
        <taxon>Engelhardtia</taxon>
    </lineage>
</organism>
<dbReference type="Proteomes" id="UP000316921">
    <property type="component" value="Chromosome"/>
</dbReference>
<evidence type="ECO:0000313" key="2">
    <source>
        <dbReference type="EMBL" id="QDU65360.1"/>
    </source>
</evidence>
<keyword evidence="3" id="KW-1185">Reference proteome</keyword>
<gene>
    <name evidence="2" type="ORF">Pla133_04250</name>
</gene>
<dbReference type="AlphaFoldDB" id="A0A518BEF7"/>
<dbReference type="KEGG" id="pbap:Pla133_04250"/>
<feature type="region of interest" description="Disordered" evidence="1">
    <location>
        <begin position="1"/>
        <end position="20"/>
    </location>
</feature>
<proteinExistence type="predicted"/>
<protein>
    <recommendedName>
        <fullName evidence="4">DUF4112 domain-containing protein</fullName>
    </recommendedName>
</protein>
<name>A0A518BEF7_9BACT</name>
<evidence type="ECO:0000313" key="3">
    <source>
        <dbReference type="Proteomes" id="UP000316921"/>
    </source>
</evidence>
<dbReference type="RefSeq" id="WP_145061887.1">
    <property type="nucleotide sequence ID" value="NZ_CP036287.1"/>
</dbReference>